<proteinExistence type="predicted"/>
<evidence type="ECO:0000313" key="3">
    <source>
        <dbReference type="Proteomes" id="UP000634229"/>
    </source>
</evidence>
<keyword evidence="1" id="KW-0472">Membrane</keyword>
<organism evidence="2 3">
    <name type="scientific">Streptomyces coffeae</name>
    <dbReference type="NCBI Taxonomy" id="621382"/>
    <lineage>
        <taxon>Bacteria</taxon>
        <taxon>Bacillati</taxon>
        <taxon>Actinomycetota</taxon>
        <taxon>Actinomycetes</taxon>
        <taxon>Kitasatosporales</taxon>
        <taxon>Streptomycetaceae</taxon>
        <taxon>Streptomyces</taxon>
    </lineage>
</organism>
<keyword evidence="1" id="KW-0812">Transmembrane</keyword>
<feature type="transmembrane region" description="Helical" evidence="1">
    <location>
        <begin position="36"/>
        <end position="55"/>
    </location>
</feature>
<comment type="caution">
    <text evidence="2">The sequence shown here is derived from an EMBL/GenBank/DDBJ whole genome shotgun (WGS) entry which is preliminary data.</text>
</comment>
<evidence type="ECO:0008006" key="4">
    <source>
        <dbReference type="Google" id="ProtNLM"/>
    </source>
</evidence>
<gene>
    <name evidence="2" type="ORF">JK363_08115</name>
</gene>
<feature type="transmembrane region" description="Helical" evidence="1">
    <location>
        <begin position="12"/>
        <end position="30"/>
    </location>
</feature>
<dbReference type="Proteomes" id="UP000634229">
    <property type="component" value="Unassembled WGS sequence"/>
</dbReference>
<evidence type="ECO:0000313" key="2">
    <source>
        <dbReference type="EMBL" id="MBL1096626.1"/>
    </source>
</evidence>
<name>A0ABS1N9W7_9ACTN</name>
<keyword evidence="3" id="KW-1185">Reference proteome</keyword>
<reference evidence="2 3" key="1">
    <citation type="submission" date="2021-01" db="EMBL/GenBank/DDBJ databases">
        <title>WGS of actinomycetes isolated from Thailand.</title>
        <authorList>
            <person name="Thawai C."/>
        </authorList>
    </citation>
    <scope>NUCLEOTIDE SEQUENCE [LARGE SCALE GENOMIC DNA]</scope>
    <source>
        <strain evidence="2 3">CA1R205</strain>
    </source>
</reference>
<sequence>MKAGHGLRALRATVFAAVCVLLAALGHAVMSGTGVPWWAIAVAVLVTGAAAWAVAGRERGPLLVTAATVGAQSALHVGFTLAQELTAGAAGAVSRASVSGASVSGSSMSPSWMSGAGHDHRAVQMAHAHAVDAMDIMPMQGMPMDGVPPHGAMGHGALGMWSAHVLVALVCGMWLSGGEQAAFRLFRLVRTLATRLFAPLLALLLGTSPPPGPARPRAAREGTAQRLRRLLLVHVIATRGPPVRSAVPAR</sequence>
<keyword evidence="1" id="KW-1133">Transmembrane helix</keyword>
<protein>
    <recommendedName>
        <fullName evidence="4">PE-PGRS family protein</fullName>
    </recommendedName>
</protein>
<dbReference type="EMBL" id="JAERRF010000004">
    <property type="protein sequence ID" value="MBL1096626.1"/>
    <property type="molecule type" value="Genomic_DNA"/>
</dbReference>
<dbReference type="RefSeq" id="WP_201873264.1">
    <property type="nucleotide sequence ID" value="NZ_JAERRF010000004.1"/>
</dbReference>
<evidence type="ECO:0000256" key="1">
    <source>
        <dbReference type="SAM" id="Phobius"/>
    </source>
</evidence>
<accession>A0ABS1N9W7</accession>